<keyword evidence="2" id="KW-0378">Hydrolase</keyword>
<dbReference type="PANTHER" id="PTHR43194">
    <property type="entry name" value="HYDROLASE ALPHA/BETA FOLD FAMILY"/>
    <property type="match status" value="1"/>
</dbReference>
<keyword evidence="3" id="KW-1185">Reference proteome</keyword>
<sequence length="500" mass="53777">MPTTREFRSGEHVIVIRQTGVASGPAFVLLHGIGMEHRYWNGLATVLESVGTVYALDLPGFGDSPEPREPLSMAESGELLAELLVAEGIGRAVLVGHSTGAQIAAETAARHPQLVDRLVLIGPTVNPRERTLAKQTLRFLQDIAVLNPKVIALGLTAYAKAGPRWYAANLRPMLEHRMEQTLPLVQAETLVIRGETDKVVPRYWAAEVAALVPKGRVAEVPGRGHETMVTENLRVAELIVRHARGEQVGRFVAMPAQPLRAERMNRLSALGWWVRDYAYAAGRQLALVGARRPPPHWRRGDPAKPDVVLLPGVYEHWSFLRPLGDALNAAGHRVIVVHGLGPNRLGIAETAARLERALARVTVPRAGRVIVGHSKGGLIGKYLLVGGDDSSDRAGALGIRGVVGVCTPFGGARRARLFRDPSIRALLPSDETIVMLGSAASVNARIVSVFGTYDPHVPDGSVLDGATNVRVPVAGHFRVLAARETHVAVLEGIAMLTTEG</sequence>
<dbReference type="GO" id="GO:0016787">
    <property type="term" value="F:hydrolase activity"/>
    <property type="evidence" value="ECO:0007669"/>
    <property type="project" value="UniProtKB-KW"/>
</dbReference>
<dbReference type="EMBL" id="SDPN01000001">
    <property type="protein sequence ID" value="RXZ73302.1"/>
    <property type="molecule type" value="Genomic_DNA"/>
</dbReference>
<feature type="domain" description="AB hydrolase-1" evidence="1">
    <location>
        <begin position="27"/>
        <end position="237"/>
    </location>
</feature>
<organism evidence="2 3">
    <name type="scientific">Agromyces albus</name>
    <dbReference type="NCBI Taxonomy" id="205332"/>
    <lineage>
        <taxon>Bacteria</taxon>
        <taxon>Bacillati</taxon>
        <taxon>Actinomycetota</taxon>
        <taxon>Actinomycetes</taxon>
        <taxon>Micrococcales</taxon>
        <taxon>Microbacteriaceae</taxon>
        <taxon>Agromyces</taxon>
    </lineage>
</organism>
<protein>
    <submittedName>
        <fullName evidence="2">Alpha/beta fold hydrolase</fullName>
    </submittedName>
</protein>
<dbReference type="PANTHER" id="PTHR43194:SF5">
    <property type="entry name" value="PIMELOYL-[ACYL-CARRIER PROTEIN] METHYL ESTER ESTERASE"/>
    <property type="match status" value="1"/>
</dbReference>
<reference evidence="2 3" key="1">
    <citation type="submission" date="2019-01" db="EMBL/GenBank/DDBJ databases">
        <title>Agromyces.</title>
        <authorList>
            <person name="Li J."/>
        </authorList>
    </citation>
    <scope>NUCLEOTIDE SEQUENCE [LARGE SCALE GENOMIC DNA]</scope>
    <source>
        <strain evidence="2 3">DSM 15934</strain>
    </source>
</reference>
<dbReference type="PRINTS" id="PR00111">
    <property type="entry name" value="ABHYDROLASE"/>
</dbReference>
<comment type="caution">
    <text evidence="2">The sequence shown here is derived from an EMBL/GenBank/DDBJ whole genome shotgun (WGS) entry which is preliminary data.</text>
</comment>
<evidence type="ECO:0000313" key="2">
    <source>
        <dbReference type="EMBL" id="RXZ73302.1"/>
    </source>
</evidence>
<dbReference type="Pfam" id="PF12697">
    <property type="entry name" value="Abhydrolase_6"/>
    <property type="match status" value="1"/>
</dbReference>
<name>A0A4Q2L9L8_9MICO</name>
<proteinExistence type="predicted"/>
<dbReference type="SUPFAM" id="SSF53474">
    <property type="entry name" value="alpha/beta-Hydrolases"/>
    <property type="match status" value="2"/>
</dbReference>
<dbReference type="InterPro" id="IPR050228">
    <property type="entry name" value="Carboxylesterase_BioH"/>
</dbReference>
<dbReference type="AlphaFoldDB" id="A0A4Q2L9L8"/>
<dbReference type="InterPro" id="IPR029058">
    <property type="entry name" value="AB_hydrolase_fold"/>
</dbReference>
<dbReference type="RefSeq" id="WP_129519004.1">
    <property type="nucleotide sequence ID" value="NZ_SDPN01000001.1"/>
</dbReference>
<dbReference type="Gene3D" id="3.40.50.1820">
    <property type="entry name" value="alpha/beta hydrolase"/>
    <property type="match status" value="2"/>
</dbReference>
<dbReference type="InterPro" id="IPR000073">
    <property type="entry name" value="AB_hydrolase_1"/>
</dbReference>
<evidence type="ECO:0000259" key="1">
    <source>
        <dbReference type="Pfam" id="PF12697"/>
    </source>
</evidence>
<evidence type="ECO:0000313" key="3">
    <source>
        <dbReference type="Proteomes" id="UP000293865"/>
    </source>
</evidence>
<accession>A0A4Q2L9L8</accession>
<gene>
    <name evidence="2" type="ORF">ESP51_00970</name>
</gene>
<dbReference type="Proteomes" id="UP000293865">
    <property type="component" value="Unassembled WGS sequence"/>
</dbReference>
<dbReference type="OrthoDB" id="9770427at2"/>